<evidence type="ECO:0000313" key="2">
    <source>
        <dbReference type="EMBL" id="KAF1843794.1"/>
    </source>
</evidence>
<dbReference type="EMBL" id="ML976617">
    <property type="protein sequence ID" value="KAF1843794.1"/>
    <property type="molecule type" value="Genomic_DNA"/>
</dbReference>
<organism evidence="2 3">
    <name type="scientific">Cucurbitaria berberidis CBS 394.84</name>
    <dbReference type="NCBI Taxonomy" id="1168544"/>
    <lineage>
        <taxon>Eukaryota</taxon>
        <taxon>Fungi</taxon>
        <taxon>Dikarya</taxon>
        <taxon>Ascomycota</taxon>
        <taxon>Pezizomycotina</taxon>
        <taxon>Dothideomycetes</taxon>
        <taxon>Pleosporomycetidae</taxon>
        <taxon>Pleosporales</taxon>
        <taxon>Pleosporineae</taxon>
        <taxon>Cucurbitariaceae</taxon>
        <taxon>Cucurbitaria</taxon>
    </lineage>
</organism>
<name>A0A9P4GE40_9PLEO</name>
<dbReference type="AlphaFoldDB" id="A0A9P4GE40"/>
<keyword evidence="3" id="KW-1185">Reference proteome</keyword>
<dbReference type="GeneID" id="63854384"/>
<dbReference type="RefSeq" id="XP_040786357.1">
    <property type="nucleotide sequence ID" value="XM_040937134.1"/>
</dbReference>
<reference evidence="2" key="1">
    <citation type="submission" date="2020-01" db="EMBL/GenBank/DDBJ databases">
        <authorList>
            <consortium name="DOE Joint Genome Institute"/>
            <person name="Haridas S."/>
            <person name="Albert R."/>
            <person name="Binder M."/>
            <person name="Bloem J."/>
            <person name="Labutti K."/>
            <person name="Salamov A."/>
            <person name="Andreopoulos B."/>
            <person name="Baker S.E."/>
            <person name="Barry K."/>
            <person name="Bills G."/>
            <person name="Bluhm B.H."/>
            <person name="Cannon C."/>
            <person name="Castanera R."/>
            <person name="Culley D.E."/>
            <person name="Daum C."/>
            <person name="Ezra D."/>
            <person name="Gonzalez J.B."/>
            <person name="Henrissat B."/>
            <person name="Kuo A."/>
            <person name="Liang C."/>
            <person name="Lipzen A."/>
            <person name="Lutzoni F."/>
            <person name="Magnuson J."/>
            <person name="Mondo S."/>
            <person name="Nolan M."/>
            <person name="Ohm R."/>
            <person name="Pangilinan J."/>
            <person name="Park H.-J."/>
            <person name="Ramirez L."/>
            <person name="Alfaro M."/>
            <person name="Sun H."/>
            <person name="Tritt A."/>
            <person name="Yoshinaga Y."/>
            <person name="Zwiers L.-H."/>
            <person name="Turgeon B.G."/>
            <person name="Goodwin S.B."/>
            <person name="Spatafora J.W."/>
            <person name="Crous P.W."/>
            <person name="Grigoriev I.V."/>
        </authorList>
    </citation>
    <scope>NUCLEOTIDE SEQUENCE</scope>
    <source>
        <strain evidence="2">CBS 394.84</strain>
    </source>
</reference>
<evidence type="ECO:0000313" key="3">
    <source>
        <dbReference type="Proteomes" id="UP000800039"/>
    </source>
</evidence>
<proteinExistence type="predicted"/>
<feature type="signal peptide" evidence="1">
    <location>
        <begin position="1"/>
        <end position="19"/>
    </location>
</feature>
<evidence type="ECO:0000256" key="1">
    <source>
        <dbReference type="SAM" id="SignalP"/>
    </source>
</evidence>
<accession>A0A9P4GE40</accession>
<keyword evidence="1" id="KW-0732">Signal</keyword>
<comment type="caution">
    <text evidence="2">The sequence shown here is derived from an EMBL/GenBank/DDBJ whole genome shotgun (WGS) entry which is preliminary data.</text>
</comment>
<gene>
    <name evidence="2" type="ORF">K460DRAFT_408117</name>
</gene>
<sequence>MKFTTIIATILSMAAFTIAAPVANDEVARANHGVCFKSTEGQMEAIPNC</sequence>
<protein>
    <submittedName>
        <fullName evidence="2">Uncharacterized protein</fullName>
    </submittedName>
</protein>
<dbReference type="Proteomes" id="UP000800039">
    <property type="component" value="Unassembled WGS sequence"/>
</dbReference>
<dbReference type="OrthoDB" id="3772259at2759"/>
<feature type="chain" id="PRO_5040240632" evidence="1">
    <location>
        <begin position="20"/>
        <end position="49"/>
    </location>
</feature>